<organism evidence="2 3">
    <name type="scientific">Haloflavibacter putidus</name>
    <dbReference type="NCBI Taxonomy" id="2576776"/>
    <lineage>
        <taxon>Bacteria</taxon>
        <taxon>Pseudomonadati</taxon>
        <taxon>Bacteroidota</taxon>
        <taxon>Flavobacteriia</taxon>
        <taxon>Flavobacteriales</taxon>
        <taxon>Flavobacteriaceae</taxon>
        <taxon>Haloflavibacter</taxon>
    </lineage>
</organism>
<dbReference type="Gene3D" id="3.90.320.10">
    <property type="match status" value="1"/>
</dbReference>
<comment type="caution">
    <text evidence="2">The sequence shown here is derived from an EMBL/GenBank/DDBJ whole genome shotgun (WGS) entry which is preliminary data.</text>
</comment>
<dbReference type="InterPro" id="IPR038726">
    <property type="entry name" value="PDDEXK_AddAB-type"/>
</dbReference>
<dbReference type="Proteomes" id="UP000317169">
    <property type="component" value="Unassembled WGS sequence"/>
</dbReference>
<dbReference type="InterPro" id="IPR027417">
    <property type="entry name" value="P-loop_NTPase"/>
</dbReference>
<dbReference type="InterPro" id="IPR011604">
    <property type="entry name" value="PDDEXK-like_dom_sf"/>
</dbReference>
<dbReference type="RefSeq" id="WP_141420315.1">
    <property type="nucleotide sequence ID" value="NZ_VIAR01000001.1"/>
</dbReference>
<gene>
    <name evidence="2" type="ORF">FKR84_00995</name>
</gene>
<dbReference type="OrthoDB" id="9762792at2"/>
<keyword evidence="3" id="KW-1185">Reference proteome</keyword>
<sequence length="901" mass="104795">MKAFLEEVLDYLITEQKIDLAQTSFILPSKRAGNALKDHLKQKVSGTIFSPEVWSIEEFLNEVTQLSELDNTQSIFSFYEVYTKLTPPKETEDFETFYGWAQTLIHDFNEIDRHLIEVDNFFSYLSDIQEINHWSTQDNQTDLIKNYLRFWRQLPIYYKHFTQQILKAGTAYQGLQYRKAAETISKFLNTTDKNYIFLGFNALNKAEQEIIQNVLAAKKGDVFWDIDKSFFENQNHQAGLFIRDYKKNWPYYAQEKQSLKQLSNNYSQPKNIKTYAVSQNIGQAKKIGDILSKFSLEELTKTAVVLNDEALLLPILNSLPKNVEKVNITMGLPLKDTPLASFFEVLFNIQREQQKKIYYKHVLEVINHPFFMQKIGDTGWQTRARIMQENLVFISLEELLELTEDKTSHLLKLCFSKYDKNPIIFLRALKEISLALRVDDVENFRLETEYLFHFHKLFSKLINLLQDKNSLTNINALHRVYNDLLTSENLDFSGSPFSGLQLMGMLESRVLDFENVIISSVNEGILPAGKSTNSFIPYDLKKAYKLPTYKEKDAVYTYHFYHLLQRAKNVFLLYNSDHNSTNGGEKSRFITQLEIEREVKNISVSPQVPAIKQLLKEIEKTPEVLEKIKSITKSGFSPSALTAYIRNPLDFYKQYILEIKDSPEVEETVAYNTLGSIVHDSLEKLFKPFENKKLTVAHLKQMLQTYKERVQTEFAANYKQAPINSGKNLLIYEVANRYVKNFLSNQLHDLENNNDIEILIIEETHKKNLPIEKLNFPVNLKGKVDRVDRLNGMLRVVDYKTGMVTAKNLKVTNWENLITDYDNSKAFQVLTYAFLIQDKLPDNKFEAGIISLRKMKEGFFHFKNNNITIINAETLTLYENAVKELITEIANPQIPFIEKEV</sequence>
<proteinExistence type="predicted"/>
<dbReference type="Pfam" id="PF12705">
    <property type="entry name" value="PDDEXK_1"/>
    <property type="match status" value="1"/>
</dbReference>
<name>A0A507ZWE3_9FLAO</name>
<dbReference type="SUPFAM" id="SSF52540">
    <property type="entry name" value="P-loop containing nucleoside triphosphate hydrolases"/>
    <property type="match status" value="1"/>
</dbReference>
<dbReference type="AlphaFoldDB" id="A0A507ZWE3"/>
<dbReference type="SUPFAM" id="SSF52980">
    <property type="entry name" value="Restriction endonuclease-like"/>
    <property type="match status" value="1"/>
</dbReference>
<dbReference type="InterPro" id="IPR011335">
    <property type="entry name" value="Restrct_endonuc-II-like"/>
</dbReference>
<accession>A0A507ZWE3</accession>
<evidence type="ECO:0000313" key="2">
    <source>
        <dbReference type="EMBL" id="TQD40584.1"/>
    </source>
</evidence>
<protein>
    <submittedName>
        <fullName evidence="2">PD-(D/E)XK nuclease family protein</fullName>
    </submittedName>
</protein>
<evidence type="ECO:0000259" key="1">
    <source>
        <dbReference type="Pfam" id="PF12705"/>
    </source>
</evidence>
<reference evidence="2 3" key="1">
    <citation type="submission" date="2019-06" db="EMBL/GenBank/DDBJ databases">
        <title>Flavibacter putida gen. nov., sp. nov., a novel marine bacterium of the family Flavobacteriaceae isolated from coastal seawater.</title>
        <authorList>
            <person name="Feng X."/>
        </authorList>
    </citation>
    <scope>NUCLEOTIDE SEQUENCE [LARGE SCALE GENOMIC DNA]</scope>
    <source>
        <strain evidence="2 3">PLHSN227</strain>
    </source>
</reference>
<feature type="domain" description="PD-(D/E)XK endonuclease-like" evidence="1">
    <location>
        <begin position="636"/>
        <end position="898"/>
    </location>
</feature>
<dbReference type="EMBL" id="VIAR01000001">
    <property type="protein sequence ID" value="TQD40584.1"/>
    <property type="molecule type" value="Genomic_DNA"/>
</dbReference>
<evidence type="ECO:0000313" key="3">
    <source>
        <dbReference type="Proteomes" id="UP000317169"/>
    </source>
</evidence>